<gene>
    <name evidence="1" type="ORF">ECPE_LOCUS2854</name>
</gene>
<organism evidence="3">
    <name type="scientific">Echinostoma caproni</name>
    <dbReference type="NCBI Taxonomy" id="27848"/>
    <lineage>
        <taxon>Eukaryota</taxon>
        <taxon>Metazoa</taxon>
        <taxon>Spiralia</taxon>
        <taxon>Lophotrochozoa</taxon>
        <taxon>Platyhelminthes</taxon>
        <taxon>Trematoda</taxon>
        <taxon>Digenea</taxon>
        <taxon>Plagiorchiida</taxon>
        <taxon>Echinostomata</taxon>
        <taxon>Echinostomatoidea</taxon>
        <taxon>Echinostomatidae</taxon>
        <taxon>Echinostoma</taxon>
    </lineage>
</organism>
<dbReference type="SUPFAM" id="SSF49854">
    <property type="entry name" value="Spermadhesin, CUB domain"/>
    <property type="match status" value="1"/>
</dbReference>
<dbReference type="Proteomes" id="UP000272942">
    <property type="component" value="Unassembled WGS sequence"/>
</dbReference>
<keyword evidence="2" id="KW-1185">Reference proteome</keyword>
<accession>A0A183A7B9</accession>
<evidence type="ECO:0000313" key="3">
    <source>
        <dbReference type="WBParaSite" id="ECPE_0000285701-mRNA-1"/>
    </source>
</evidence>
<reference evidence="1 2" key="2">
    <citation type="submission" date="2018-11" db="EMBL/GenBank/DDBJ databases">
        <authorList>
            <consortium name="Pathogen Informatics"/>
        </authorList>
    </citation>
    <scope>NUCLEOTIDE SEQUENCE [LARGE SCALE GENOMIC DNA]</scope>
    <source>
        <strain evidence="1 2">Egypt</strain>
    </source>
</reference>
<dbReference type="OrthoDB" id="10626660at2759"/>
<evidence type="ECO:0000313" key="1">
    <source>
        <dbReference type="EMBL" id="VDP67625.1"/>
    </source>
</evidence>
<dbReference type="AlphaFoldDB" id="A0A183A7B9"/>
<protein>
    <submittedName>
        <fullName evidence="3">CUB domain-containing protein</fullName>
    </submittedName>
</protein>
<reference evidence="3" key="1">
    <citation type="submission" date="2016-06" db="UniProtKB">
        <authorList>
            <consortium name="WormBaseParasite"/>
        </authorList>
    </citation>
    <scope>IDENTIFICATION</scope>
</reference>
<evidence type="ECO:0000313" key="2">
    <source>
        <dbReference type="Proteomes" id="UP000272942"/>
    </source>
</evidence>
<dbReference type="InterPro" id="IPR035914">
    <property type="entry name" value="Sperma_CUB_dom_sf"/>
</dbReference>
<proteinExistence type="predicted"/>
<sequence length="279" mass="31045">MSYVGPKPIEIKVMDALYPKLSDKMDKNITERKTYVFETSGDRMYIRLDSARADVTNLQFGFNAVLTGCAKVVTTNDLIVLPSGMNNAEASGECYWKVKTPPGSSKGLIITVPDCPSDDTNCYLRYLRIFEGEGLNKKRVNPTYNPRNTNFNIKSEVAILEYYGCPLVSDAKIRVVHSLIREHESRSIFQNDYWQTHLEALEALNKTHGGDWPPSESKGHIPSCPPSEMTLPAKLCGSSYPKKNEPDSVRSGADGGRIGFTVELIRPAPHYPLPLISSL</sequence>
<name>A0A183A7B9_9TREM</name>
<dbReference type="EMBL" id="UZAN01039902">
    <property type="protein sequence ID" value="VDP67625.1"/>
    <property type="molecule type" value="Genomic_DNA"/>
</dbReference>
<dbReference type="WBParaSite" id="ECPE_0000285701-mRNA-1">
    <property type="protein sequence ID" value="ECPE_0000285701-mRNA-1"/>
    <property type="gene ID" value="ECPE_0000285701"/>
</dbReference>